<proteinExistence type="predicted"/>
<name>A0ABV0YI84_9TELE</name>
<comment type="caution">
    <text evidence="1">The sequence shown here is derived from an EMBL/GenBank/DDBJ whole genome shotgun (WGS) entry which is preliminary data.</text>
</comment>
<keyword evidence="2" id="KW-1185">Reference proteome</keyword>
<accession>A0ABV0YI84</accession>
<dbReference type="EMBL" id="JAHRIP010031852">
    <property type="protein sequence ID" value="MEQ2293163.1"/>
    <property type="molecule type" value="Genomic_DNA"/>
</dbReference>
<gene>
    <name evidence="1" type="ORF">AMECASPLE_030468</name>
</gene>
<evidence type="ECO:0000313" key="2">
    <source>
        <dbReference type="Proteomes" id="UP001469553"/>
    </source>
</evidence>
<dbReference type="Proteomes" id="UP001469553">
    <property type="component" value="Unassembled WGS sequence"/>
</dbReference>
<organism evidence="1 2">
    <name type="scientific">Ameca splendens</name>
    <dbReference type="NCBI Taxonomy" id="208324"/>
    <lineage>
        <taxon>Eukaryota</taxon>
        <taxon>Metazoa</taxon>
        <taxon>Chordata</taxon>
        <taxon>Craniata</taxon>
        <taxon>Vertebrata</taxon>
        <taxon>Euteleostomi</taxon>
        <taxon>Actinopterygii</taxon>
        <taxon>Neopterygii</taxon>
        <taxon>Teleostei</taxon>
        <taxon>Neoteleostei</taxon>
        <taxon>Acanthomorphata</taxon>
        <taxon>Ovalentaria</taxon>
        <taxon>Atherinomorphae</taxon>
        <taxon>Cyprinodontiformes</taxon>
        <taxon>Goodeidae</taxon>
        <taxon>Ameca</taxon>
    </lineage>
</organism>
<reference evidence="1 2" key="1">
    <citation type="submission" date="2021-06" db="EMBL/GenBank/DDBJ databases">
        <authorList>
            <person name="Palmer J.M."/>
        </authorList>
    </citation>
    <scope>NUCLEOTIDE SEQUENCE [LARGE SCALE GENOMIC DNA]</scope>
    <source>
        <strain evidence="1 2">AS_MEX2019</strain>
        <tissue evidence="1">Muscle</tissue>
    </source>
</reference>
<protein>
    <submittedName>
        <fullName evidence="1">Uncharacterized protein</fullName>
    </submittedName>
</protein>
<evidence type="ECO:0000313" key="1">
    <source>
        <dbReference type="EMBL" id="MEQ2293163.1"/>
    </source>
</evidence>
<sequence length="101" mass="11141">MVILLPLIVNQANSGSLAAEECYSDVLQQAQAAVEAQRVRHGIPVGRGPQEPADCAPTYEELIHLEVERLLVIENALRVPDRLLELSDQPSSLSQWQNLSK</sequence>